<dbReference type="PROSITE" id="PS50929">
    <property type="entry name" value="ABC_TM1F"/>
    <property type="match status" value="1"/>
</dbReference>
<dbReference type="RefSeq" id="XP_004353230.1">
    <property type="nucleotide sequence ID" value="XM_004353178.1"/>
</dbReference>
<dbReference type="InterPro" id="IPR011527">
    <property type="entry name" value="ABC1_TM_dom"/>
</dbReference>
<accession>L8HEP2</accession>
<keyword evidence="8 9" id="KW-0472">Membrane</keyword>
<feature type="transmembrane region" description="Helical" evidence="9">
    <location>
        <begin position="93"/>
        <end position="114"/>
    </location>
</feature>
<dbReference type="PROSITE" id="PS50893">
    <property type="entry name" value="ABC_TRANSPORTER_2"/>
    <property type="match status" value="1"/>
</dbReference>
<organism evidence="12 13">
    <name type="scientific">Acanthamoeba castellanii (strain ATCC 30010 / Neff)</name>
    <dbReference type="NCBI Taxonomy" id="1257118"/>
    <lineage>
        <taxon>Eukaryota</taxon>
        <taxon>Amoebozoa</taxon>
        <taxon>Discosea</taxon>
        <taxon>Longamoebia</taxon>
        <taxon>Centramoebida</taxon>
        <taxon>Acanthamoebidae</taxon>
        <taxon>Acanthamoeba</taxon>
    </lineage>
</organism>
<proteinExistence type="inferred from homology"/>
<name>L8HEP2_ACACF</name>
<dbReference type="SUPFAM" id="SSF90123">
    <property type="entry name" value="ABC transporter transmembrane region"/>
    <property type="match status" value="1"/>
</dbReference>
<dbReference type="Gene3D" id="3.40.50.300">
    <property type="entry name" value="P-loop containing nucleotide triphosphate hydrolases"/>
    <property type="match status" value="1"/>
</dbReference>
<keyword evidence="4 9" id="KW-0812">Transmembrane</keyword>
<keyword evidence="5" id="KW-0547">Nucleotide-binding</keyword>
<keyword evidence="6" id="KW-0067">ATP-binding</keyword>
<evidence type="ECO:0000256" key="7">
    <source>
        <dbReference type="ARBA" id="ARBA00022989"/>
    </source>
</evidence>
<dbReference type="PANTHER" id="PTHR11384:SF62">
    <property type="entry name" value="ATP-BINDING CASSETTE SUB-FAMILY D MEMBER 3"/>
    <property type="match status" value="1"/>
</dbReference>
<dbReference type="PROSITE" id="PS00211">
    <property type="entry name" value="ABC_TRANSPORTER_1"/>
    <property type="match status" value="1"/>
</dbReference>
<dbReference type="VEuPathDB" id="AmoebaDB:ACA1_073460"/>
<dbReference type="GO" id="GO:0007031">
    <property type="term" value="P:peroxisome organization"/>
    <property type="evidence" value="ECO:0007669"/>
    <property type="project" value="TreeGrafter"/>
</dbReference>
<dbReference type="KEGG" id="acan:ACA1_073460"/>
<evidence type="ECO:0000259" key="10">
    <source>
        <dbReference type="PROSITE" id="PS50893"/>
    </source>
</evidence>
<dbReference type="FunFam" id="3.40.50.300:FF:000636">
    <property type="entry name" value="ATP-binding cassette sub-family D member 3"/>
    <property type="match status" value="1"/>
</dbReference>
<feature type="domain" description="ABC transmembrane type-1" evidence="11">
    <location>
        <begin position="127"/>
        <end position="341"/>
    </location>
</feature>
<dbReference type="InterPro" id="IPR003439">
    <property type="entry name" value="ABC_transporter-like_ATP-bd"/>
</dbReference>
<dbReference type="SUPFAM" id="SSF52540">
    <property type="entry name" value="P-loop containing nucleoside triphosphate hydrolases"/>
    <property type="match status" value="1"/>
</dbReference>
<dbReference type="Proteomes" id="UP000011083">
    <property type="component" value="Unassembled WGS sequence"/>
</dbReference>
<dbReference type="InterPro" id="IPR050835">
    <property type="entry name" value="ABC_transporter_sub-D"/>
</dbReference>
<evidence type="ECO:0000256" key="4">
    <source>
        <dbReference type="ARBA" id="ARBA00022692"/>
    </source>
</evidence>
<comment type="subcellular location">
    <subcellularLocation>
        <location evidence="1">Peroxisome membrane</location>
        <topology evidence="1">Multi-pass membrane protein</topology>
    </subcellularLocation>
</comment>
<evidence type="ECO:0000256" key="9">
    <source>
        <dbReference type="SAM" id="Phobius"/>
    </source>
</evidence>
<keyword evidence="13" id="KW-1185">Reference proteome</keyword>
<feature type="domain" description="ABC transporter" evidence="10">
    <location>
        <begin position="458"/>
        <end position="677"/>
    </location>
</feature>
<evidence type="ECO:0000256" key="5">
    <source>
        <dbReference type="ARBA" id="ARBA00022741"/>
    </source>
</evidence>
<evidence type="ECO:0000256" key="6">
    <source>
        <dbReference type="ARBA" id="ARBA00022840"/>
    </source>
</evidence>
<dbReference type="Pfam" id="PF06472">
    <property type="entry name" value="ABC_membrane_2"/>
    <property type="match status" value="1"/>
</dbReference>
<evidence type="ECO:0000313" key="13">
    <source>
        <dbReference type="Proteomes" id="UP000011083"/>
    </source>
</evidence>
<keyword evidence="7 9" id="KW-1133">Transmembrane helix</keyword>
<dbReference type="STRING" id="1257118.L8HEP2"/>
<gene>
    <name evidence="12" type="ORF">ACA1_073460</name>
</gene>
<evidence type="ECO:0000313" key="12">
    <source>
        <dbReference type="EMBL" id="ELR23702.1"/>
    </source>
</evidence>
<dbReference type="InterPro" id="IPR003593">
    <property type="entry name" value="AAA+_ATPase"/>
</dbReference>
<sequence>MGALSKLAPVVPNGSTSVGVGRVAEIILGSRSRTIGLVAIVASSMVYVVTTRNWAMKSNRPELLQTKKEDGAARQKVAVDGVFFSRLWRLLKILIPGPFTPESGFMVLVAAMMLSRTWCDVWMLKNGTAIERTIITRDFQGFVVVFLNFVMAFFPIALVNNLLRYGLNELALRFRTRLTQHLYQEYLNGFTYYKVSNLDNRIANADQLLTQDVEKFCTSVSELYSNVSKPILDIFIYARKLSGAIGAQGPASMLGYLLVSGLLLTRLRRPIGKFTVNEQRLEGEFRFVNSRLITHSEEVAFYGGNEKERSVISKSFRGLVNHLRYSIQFRALLGIVDSIIAKYCASCVGYLVVSRPFFDLNNAKLRNASQAELMEEYYKSGRMLMNMALAVGRLVLAGRELTRLAGYTARVTELQNVLKDLNAGTYKRTMVSKNPASGTSTRELKPNSGKIITQDHIIKFEDVPIVTPNGDLLIESLSFEVRSGMNVLVAGPNGCGKSSLFRILGELWPLFGGTLTKPAKNKLFYVPQRPYLALGTLRDQVIYPHSHEQFRKAGGTDEDLVDYLRQVQLDYLVEREGGWDAVSDWADVLSGGEKQRVAMARLFYHKPQFAILDECTSAVSVDVEGYIYTRCRELGITLFTVSHRKSLWQYHEYVLQFSGRGQYAFKQIDADETAFGS</sequence>
<dbReference type="GO" id="GO:0006635">
    <property type="term" value="P:fatty acid beta-oxidation"/>
    <property type="evidence" value="ECO:0007669"/>
    <property type="project" value="TreeGrafter"/>
</dbReference>
<dbReference type="SMART" id="SM00382">
    <property type="entry name" value="AAA"/>
    <property type="match status" value="1"/>
</dbReference>
<dbReference type="GO" id="GO:0140359">
    <property type="term" value="F:ABC-type transporter activity"/>
    <property type="evidence" value="ECO:0007669"/>
    <property type="project" value="InterPro"/>
</dbReference>
<dbReference type="Pfam" id="PF00005">
    <property type="entry name" value="ABC_tran"/>
    <property type="match status" value="1"/>
</dbReference>
<dbReference type="OMA" id="DIQAGHF"/>
<dbReference type="GO" id="GO:0042760">
    <property type="term" value="P:very long-chain fatty acid catabolic process"/>
    <property type="evidence" value="ECO:0007669"/>
    <property type="project" value="TreeGrafter"/>
</dbReference>
<comment type="similarity">
    <text evidence="2">Belongs to the ABC transporter superfamily. ABCD family. Peroxisomal fatty acyl CoA transporter (TC 3.A.1.203) subfamily.</text>
</comment>
<evidence type="ECO:0000256" key="2">
    <source>
        <dbReference type="ARBA" id="ARBA00008575"/>
    </source>
</evidence>
<dbReference type="GO" id="GO:0005324">
    <property type="term" value="F:long-chain fatty acid transmembrane transporter activity"/>
    <property type="evidence" value="ECO:0007669"/>
    <property type="project" value="TreeGrafter"/>
</dbReference>
<dbReference type="CDD" id="cd03223">
    <property type="entry name" value="ABCD_peroxisomal_ALDP"/>
    <property type="match status" value="1"/>
</dbReference>
<dbReference type="AlphaFoldDB" id="L8HEP2"/>
<evidence type="ECO:0000256" key="3">
    <source>
        <dbReference type="ARBA" id="ARBA00022448"/>
    </source>
</evidence>
<dbReference type="PANTHER" id="PTHR11384">
    <property type="entry name" value="ATP-BINDING CASSETTE, SUB-FAMILY D MEMBER"/>
    <property type="match status" value="1"/>
</dbReference>
<dbReference type="GO" id="GO:0005524">
    <property type="term" value="F:ATP binding"/>
    <property type="evidence" value="ECO:0007669"/>
    <property type="project" value="UniProtKB-KW"/>
</dbReference>
<feature type="transmembrane region" description="Helical" evidence="9">
    <location>
        <begin position="142"/>
        <end position="163"/>
    </location>
</feature>
<reference evidence="12 13" key="1">
    <citation type="journal article" date="2013" name="Genome Biol.">
        <title>Genome of Acanthamoeba castellanii highlights extensive lateral gene transfer and early evolution of tyrosine kinase signaling.</title>
        <authorList>
            <person name="Clarke M."/>
            <person name="Lohan A.J."/>
            <person name="Liu B."/>
            <person name="Lagkouvardos I."/>
            <person name="Roy S."/>
            <person name="Zafar N."/>
            <person name="Bertelli C."/>
            <person name="Schilde C."/>
            <person name="Kianianmomeni A."/>
            <person name="Burglin T.R."/>
            <person name="Frech C."/>
            <person name="Turcotte B."/>
            <person name="Kopec K.O."/>
            <person name="Synnott J.M."/>
            <person name="Choo C."/>
            <person name="Paponov I."/>
            <person name="Finkler A."/>
            <person name="Soon Heng Tan C."/>
            <person name="Hutchins A.P."/>
            <person name="Weinmeier T."/>
            <person name="Rattei T."/>
            <person name="Chu J.S."/>
            <person name="Gimenez G."/>
            <person name="Irimia M."/>
            <person name="Rigden D.J."/>
            <person name="Fitzpatrick D.A."/>
            <person name="Lorenzo-Morales J."/>
            <person name="Bateman A."/>
            <person name="Chiu C.H."/>
            <person name="Tang P."/>
            <person name="Hegemann P."/>
            <person name="Fromm H."/>
            <person name="Raoult D."/>
            <person name="Greub G."/>
            <person name="Miranda-Saavedra D."/>
            <person name="Chen N."/>
            <person name="Nash P."/>
            <person name="Ginger M.L."/>
            <person name="Horn M."/>
            <person name="Schaap P."/>
            <person name="Caler L."/>
            <person name="Loftus B."/>
        </authorList>
    </citation>
    <scope>NUCLEOTIDE SEQUENCE [LARGE SCALE GENOMIC DNA]</scope>
    <source>
        <strain evidence="12 13">Neff</strain>
    </source>
</reference>
<dbReference type="GO" id="GO:0016887">
    <property type="term" value="F:ATP hydrolysis activity"/>
    <property type="evidence" value="ECO:0007669"/>
    <property type="project" value="InterPro"/>
</dbReference>
<keyword evidence="3" id="KW-0813">Transport</keyword>
<dbReference type="GO" id="GO:0005778">
    <property type="term" value="C:peroxisomal membrane"/>
    <property type="evidence" value="ECO:0007669"/>
    <property type="project" value="UniProtKB-SubCell"/>
</dbReference>
<dbReference type="EMBL" id="KB007857">
    <property type="protein sequence ID" value="ELR23702.1"/>
    <property type="molecule type" value="Genomic_DNA"/>
</dbReference>
<dbReference type="GO" id="GO:0015910">
    <property type="term" value="P:long-chain fatty acid import into peroxisome"/>
    <property type="evidence" value="ECO:0007669"/>
    <property type="project" value="TreeGrafter"/>
</dbReference>
<evidence type="ECO:0000256" key="8">
    <source>
        <dbReference type="ARBA" id="ARBA00023136"/>
    </source>
</evidence>
<dbReference type="OrthoDB" id="422637at2759"/>
<evidence type="ECO:0000259" key="11">
    <source>
        <dbReference type="PROSITE" id="PS50929"/>
    </source>
</evidence>
<dbReference type="InterPro" id="IPR017871">
    <property type="entry name" value="ABC_transporter-like_CS"/>
</dbReference>
<evidence type="ECO:0000256" key="1">
    <source>
        <dbReference type="ARBA" id="ARBA00004585"/>
    </source>
</evidence>
<dbReference type="InterPro" id="IPR027417">
    <property type="entry name" value="P-loop_NTPase"/>
</dbReference>
<protein>
    <submittedName>
        <fullName evidence="12">ABC exporter, ATPbinding protein</fullName>
    </submittedName>
</protein>
<dbReference type="GeneID" id="14924685"/>
<dbReference type="InterPro" id="IPR036640">
    <property type="entry name" value="ABC1_TM_sf"/>
</dbReference>